<reference evidence="3 4" key="1">
    <citation type="submission" date="2023-03" db="EMBL/GenBank/DDBJ databases">
        <title>High-quality genome of Scylla paramamosain provides insights in environmental adaptation.</title>
        <authorList>
            <person name="Zhang L."/>
        </authorList>
    </citation>
    <scope>NUCLEOTIDE SEQUENCE [LARGE SCALE GENOMIC DNA]</scope>
    <source>
        <strain evidence="3">LZ_2023a</strain>
        <tissue evidence="3">Muscle</tissue>
    </source>
</reference>
<name>A0AAW0UJ11_SCYPA</name>
<organism evidence="3 4">
    <name type="scientific">Scylla paramamosain</name>
    <name type="common">Mud crab</name>
    <dbReference type="NCBI Taxonomy" id="85552"/>
    <lineage>
        <taxon>Eukaryota</taxon>
        <taxon>Metazoa</taxon>
        <taxon>Ecdysozoa</taxon>
        <taxon>Arthropoda</taxon>
        <taxon>Crustacea</taxon>
        <taxon>Multicrustacea</taxon>
        <taxon>Malacostraca</taxon>
        <taxon>Eumalacostraca</taxon>
        <taxon>Eucarida</taxon>
        <taxon>Decapoda</taxon>
        <taxon>Pleocyemata</taxon>
        <taxon>Brachyura</taxon>
        <taxon>Eubrachyura</taxon>
        <taxon>Portunoidea</taxon>
        <taxon>Portunidae</taxon>
        <taxon>Portuninae</taxon>
        <taxon>Scylla</taxon>
    </lineage>
</organism>
<dbReference type="Pfam" id="PF14226">
    <property type="entry name" value="DIOX_N"/>
    <property type="match status" value="1"/>
</dbReference>
<dbReference type="EMBL" id="JARAKH010000012">
    <property type="protein sequence ID" value="KAK8398820.1"/>
    <property type="molecule type" value="Genomic_DNA"/>
</dbReference>
<evidence type="ECO:0000313" key="3">
    <source>
        <dbReference type="EMBL" id="KAK8398820.1"/>
    </source>
</evidence>
<dbReference type="Gene3D" id="2.60.120.330">
    <property type="entry name" value="B-lactam Antibiotic, Isopenicillin N Synthase, Chain"/>
    <property type="match status" value="1"/>
</dbReference>
<keyword evidence="1" id="KW-0560">Oxidoreductase</keyword>
<gene>
    <name evidence="3" type="ORF">O3P69_004130</name>
</gene>
<dbReference type="InterPro" id="IPR026992">
    <property type="entry name" value="DIOX_N"/>
</dbReference>
<evidence type="ECO:0000256" key="1">
    <source>
        <dbReference type="RuleBase" id="RU003682"/>
    </source>
</evidence>
<protein>
    <recommendedName>
        <fullName evidence="2">Fe2OG dioxygenase domain-containing protein</fullName>
    </recommendedName>
</protein>
<accession>A0AAW0UJ11</accession>
<dbReference type="SUPFAM" id="SSF51197">
    <property type="entry name" value="Clavaminate synthase-like"/>
    <property type="match status" value="1"/>
</dbReference>
<dbReference type="Proteomes" id="UP001487740">
    <property type="component" value="Unassembled WGS sequence"/>
</dbReference>
<proteinExistence type="inferred from homology"/>
<comment type="caution">
    <text evidence="3">The sequence shown here is derived from an EMBL/GenBank/DDBJ whole genome shotgun (WGS) entry which is preliminary data.</text>
</comment>
<keyword evidence="4" id="KW-1185">Reference proteome</keyword>
<dbReference type="GO" id="GO:0016491">
    <property type="term" value="F:oxidoreductase activity"/>
    <property type="evidence" value="ECO:0007669"/>
    <property type="project" value="UniProtKB-KW"/>
</dbReference>
<feature type="domain" description="Fe2OG dioxygenase" evidence="2">
    <location>
        <begin position="233"/>
        <end position="342"/>
    </location>
</feature>
<evidence type="ECO:0000259" key="2">
    <source>
        <dbReference type="PROSITE" id="PS51471"/>
    </source>
</evidence>
<evidence type="ECO:0000313" key="4">
    <source>
        <dbReference type="Proteomes" id="UP001487740"/>
    </source>
</evidence>
<dbReference type="InterPro" id="IPR027443">
    <property type="entry name" value="IPNS-like_sf"/>
</dbReference>
<dbReference type="AlphaFoldDB" id="A0AAW0UJ11"/>
<sequence length="381" mass="43384">MKYEEKASSIHFVLIITISSTPTRKRTSSTTPTTSNKSSDITITITAANKRNHHHRHRLQHNEQQQKAQQVQQHAERGAYLQQGAHHAEEPCQQEWERVTRELEQAFSDIGCAYLTGHGVPDHLINEMLSTGVAFFKQQEEVKNRWSKDTNMHGYLSINSERYAGAGPELHESFLFKPDSYNSCDEEAPPFMTPLMTVHEFCLTLSRRLMTCLALSVGKNRDHFVNMHLDSGTKNSLSTYRLNYYPLASGGREDTTGFGAHVDYSTITLIYSNDSEGLQVRDSAGRWIDVKCVPGTIILLAGEFLHFHSYKRFRPAMHRVVLPSEHQPRRPHRCTLIWFEHADSHQPMWPTSEDPTQPAPPGVKDFLMEKTTTAVKAVSRN</sequence>
<comment type="similarity">
    <text evidence="1">Belongs to the iron/ascorbate-dependent oxidoreductase family.</text>
</comment>
<dbReference type="PANTHER" id="PTHR47990">
    <property type="entry name" value="2-OXOGLUTARATE (2OG) AND FE(II)-DEPENDENT OXYGENASE SUPERFAMILY PROTEIN-RELATED"/>
    <property type="match status" value="1"/>
</dbReference>
<dbReference type="InterPro" id="IPR005123">
    <property type="entry name" value="Oxoglu/Fe-dep_dioxygenase_dom"/>
</dbReference>
<dbReference type="Pfam" id="PF03171">
    <property type="entry name" value="2OG-FeII_Oxy"/>
    <property type="match status" value="1"/>
</dbReference>
<keyword evidence="1" id="KW-0408">Iron</keyword>
<dbReference type="GO" id="GO:0046872">
    <property type="term" value="F:metal ion binding"/>
    <property type="evidence" value="ECO:0007669"/>
    <property type="project" value="UniProtKB-KW"/>
</dbReference>
<dbReference type="PROSITE" id="PS51471">
    <property type="entry name" value="FE2OG_OXY"/>
    <property type="match status" value="1"/>
</dbReference>
<dbReference type="InterPro" id="IPR044861">
    <property type="entry name" value="IPNS-like_FE2OG_OXY"/>
</dbReference>
<keyword evidence="1" id="KW-0479">Metal-binding</keyword>
<dbReference type="InterPro" id="IPR050231">
    <property type="entry name" value="Iron_ascorbate_oxido_reductase"/>
</dbReference>